<reference evidence="1 2" key="1">
    <citation type="submission" date="2015-05" db="EMBL/GenBank/DDBJ databases">
        <title>Photobacterium galathea sp. nov.</title>
        <authorList>
            <person name="Machado H."/>
            <person name="Gram L."/>
        </authorList>
    </citation>
    <scope>NUCLEOTIDE SEQUENCE [LARGE SCALE GENOMIC DNA]</scope>
    <source>
        <strain evidence="1 2">DSM 22954</strain>
    </source>
</reference>
<accession>A0A0J1H7I0</accession>
<dbReference type="EMBL" id="LDOU01000016">
    <property type="protein sequence ID" value="KLV07651.1"/>
    <property type="molecule type" value="Genomic_DNA"/>
</dbReference>
<organism evidence="1 2">
    <name type="scientific">Photobacterium ganghwense</name>
    <dbReference type="NCBI Taxonomy" id="320778"/>
    <lineage>
        <taxon>Bacteria</taxon>
        <taxon>Pseudomonadati</taxon>
        <taxon>Pseudomonadota</taxon>
        <taxon>Gammaproteobacteria</taxon>
        <taxon>Vibrionales</taxon>
        <taxon>Vibrionaceae</taxon>
        <taxon>Photobacterium</taxon>
    </lineage>
</organism>
<name>A0A0J1H7I0_9GAMM</name>
<evidence type="ECO:0000313" key="1">
    <source>
        <dbReference type="EMBL" id="KLV07651.1"/>
    </source>
</evidence>
<dbReference type="STRING" id="320778.ABT57_17340"/>
<gene>
    <name evidence="1" type="ORF">ABT57_17340</name>
</gene>
<protein>
    <submittedName>
        <fullName evidence="1">Uncharacterized protein</fullName>
    </submittedName>
</protein>
<comment type="caution">
    <text evidence="1">The sequence shown here is derived from an EMBL/GenBank/DDBJ whole genome shotgun (WGS) entry which is preliminary data.</text>
</comment>
<sequence>MRKTHNRSRDDSKKGLPIGKPFFVVGQVVGSVWLNQGGYVREETVTVLASRNGHRQAINS</sequence>
<dbReference type="Proteomes" id="UP000035909">
    <property type="component" value="Unassembled WGS sequence"/>
</dbReference>
<evidence type="ECO:0000313" key="2">
    <source>
        <dbReference type="Proteomes" id="UP000035909"/>
    </source>
</evidence>
<proteinExistence type="predicted"/>
<dbReference type="AlphaFoldDB" id="A0A0J1H7I0"/>
<keyword evidence="2" id="KW-1185">Reference proteome</keyword>